<protein>
    <recommendedName>
        <fullName evidence="3">Lipoprotein</fullName>
    </recommendedName>
</protein>
<dbReference type="InterPro" id="IPR054816">
    <property type="entry name" value="Lipoprotein_mollicutes-type_CS"/>
</dbReference>
<dbReference type="Proteomes" id="UP000254792">
    <property type="component" value="Chromosome"/>
</dbReference>
<dbReference type="RefSeq" id="WP_115558650.1">
    <property type="nucleotide sequence ID" value="NZ_CP031376.1"/>
</dbReference>
<evidence type="ECO:0008006" key="3">
    <source>
        <dbReference type="Google" id="ProtNLM"/>
    </source>
</evidence>
<dbReference type="KEGG" id="salx:SALLE_v1c10960"/>
<accession>A0A345Z587</accession>
<sequence>MKKLLSILGATSMVVSAPLSVVACKKKVNPDIGEEFDYQSLQKELKDTVQGIFDSILKSDFDDYFFVSFEKGGDNGVKYPFGERDEEWIKNNKENIENMESKESEEMQNYIKDLIHWNIVESEITNNVLSNVNYKPILVDGKTPLKDGYFIDSLKIEEKEENGPLSVYISIGASFYFLNSNQEIEVENLNLFKTSITILADEEEAFDLNEVKNIYKDTLNSVENANSFEIKSDKGDLFGTAEAINQKTEGNLVFQNLQNILNNVQWAGKAINFNNDWKINTDTNNIIDSSVNPPTNNLYWDRDGIGKPEGLKTLKLALKGDKQAEEDFIEELSSNDSEWMSTGVSKYIKNIKELEVEFDDFSESLNSFNLEYNLKENYTFNSSLKKSNFKLEPRNQRNYLALFRSTIDDIGFWYNETFYELPKEQIVIKQLPECENTKVLYKKFITDSYNFQKEFFGFNDTELQEDNTDWKFYLNKPEEMKDIEPMTLMDYEESFDLLLKANQKAADWLEPLGLTTGVNYSAASGNDYFSKMTFSQNDEIYFCYSMSSNNYYLTLKTWFFSFNTSKTQIYKTYFEFGARTDHRIDMTGYSKSNSGWWFK</sequence>
<dbReference type="AlphaFoldDB" id="A0A345Z587"/>
<keyword evidence="2" id="KW-1185">Reference proteome</keyword>
<organism evidence="1 2">
    <name type="scientific">Spiroplasma alleghenense</name>
    <dbReference type="NCBI Taxonomy" id="216931"/>
    <lineage>
        <taxon>Bacteria</taxon>
        <taxon>Bacillati</taxon>
        <taxon>Mycoplasmatota</taxon>
        <taxon>Mollicutes</taxon>
        <taxon>Entomoplasmatales</taxon>
        <taxon>Spiroplasmataceae</taxon>
        <taxon>Spiroplasma</taxon>
    </lineage>
</organism>
<name>A0A345Z587_9MOLU</name>
<dbReference type="OrthoDB" id="390526at2"/>
<proteinExistence type="predicted"/>
<evidence type="ECO:0000313" key="2">
    <source>
        <dbReference type="Proteomes" id="UP000254792"/>
    </source>
</evidence>
<dbReference type="NCBIfam" id="NF038029">
    <property type="entry name" value="LP_plasma"/>
    <property type="match status" value="1"/>
</dbReference>
<gene>
    <name evidence="1" type="ORF">SALLE_v1c10960</name>
</gene>
<reference evidence="1 2" key="1">
    <citation type="submission" date="2018-07" db="EMBL/GenBank/DDBJ databases">
        <title>Complete genome sequence of Spiroplasma alleghenense PLHS-1 (ATCC 51752).</title>
        <authorList>
            <person name="Chou L."/>
            <person name="Lee T.-Y."/>
            <person name="Tsai Y.-M."/>
            <person name="Kuo C.-H."/>
        </authorList>
    </citation>
    <scope>NUCLEOTIDE SEQUENCE [LARGE SCALE GENOMIC DNA]</scope>
    <source>
        <strain evidence="1 2">PLHS-1</strain>
    </source>
</reference>
<evidence type="ECO:0000313" key="1">
    <source>
        <dbReference type="EMBL" id="AXK51766.1"/>
    </source>
</evidence>
<dbReference type="PROSITE" id="PS51257">
    <property type="entry name" value="PROKAR_LIPOPROTEIN"/>
    <property type="match status" value="1"/>
</dbReference>
<dbReference type="EMBL" id="CP031376">
    <property type="protein sequence ID" value="AXK51766.1"/>
    <property type="molecule type" value="Genomic_DNA"/>
</dbReference>